<sequence length="186" mass="20623">MPSNAIAILADVTTGFRNNVRRMRSGTLRDRTCAKGKENRPPVPNDASSSNTSSPVNVGFRVPNQNSQMLNQASTATLRPGNTISITVNDVEPQPELPRWEPVDGTIIIKVRLPSIDDIWRFKVPCDIALEAFREKVVHKIGFPVGFTKTTKANAKLIVSEDAWKRWIAGRVKDGRNRPLVAVEPQ</sequence>
<feature type="compositionally biased region" description="Basic and acidic residues" evidence="1">
    <location>
        <begin position="27"/>
        <end position="40"/>
    </location>
</feature>
<evidence type="ECO:0000313" key="3">
    <source>
        <dbReference type="Proteomes" id="UP001497453"/>
    </source>
</evidence>
<gene>
    <name evidence="2" type="ORF">GFSPODELE1_LOCUS7184</name>
</gene>
<feature type="compositionally biased region" description="Polar residues" evidence="1">
    <location>
        <begin position="46"/>
        <end position="56"/>
    </location>
</feature>
<proteinExistence type="predicted"/>
<dbReference type="EMBL" id="OZ037948">
    <property type="protein sequence ID" value="CAL1709085.1"/>
    <property type="molecule type" value="Genomic_DNA"/>
</dbReference>
<protein>
    <submittedName>
        <fullName evidence="2">Uncharacterized protein</fullName>
    </submittedName>
</protein>
<evidence type="ECO:0000256" key="1">
    <source>
        <dbReference type="SAM" id="MobiDB-lite"/>
    </source>
</evidence>
<feature type="region of interest" description="Disordered" evidence="1">
    <location>
        <begin position="24"/>
        <end position="56"/>
    </location>
</feature>
<reference evidence="3" key="1">
    <citation type="submission" date="2024-04" db="EMBL/GenBank/DDBJ databases">
        <authorList>
            <person name="Shaw F."/>
            <person name="Minotto A."/>
        </authorList>
    </citation>
    <scope>NUCLEOTIDE SEQUENCE [LARGE SCALE GENOMIC DNA]</scope>
</reference>
<accession>A0ABP1DMN9</accession>
<dbReference type="Proteomes" id="UP001497453">
    <property type="component" value="Chromosome 5"/>
</dbReference>
<evidence type="ECO:0000313" key="2">
    <source>
        <dbReference type="EMBL" id="CAL1709085.1"/>
    </source>
</evidence>
<keyword evidence="3" id="KW-1185">Reference proteome</keyword>
<name>A0ABP1DMN9_9APHY</name>
<organism evidence="2 3">
    <name type="scientific">Somion occarium</name>
    <dbReference type="NCBI Taxonomy" id="3059160"/>
    <lineage>
        <taxon>Eukaryota</taxon>
        <taxon>Fungi</taxon>
        <taxon>Dikarya</taxon>
        <taxon>Basidiomycota</taxon>
        <taxon>Agaricomycotina</taxon>
        <taxon>Agaricomycetes</taxon>
        <taxon>Polyporales</taxon>
        <taxon>Cerrenaceae</taxon>
        <taxon>Somion</taxon>
    </lineage>
</organism>